<dbReference type="InterPro" id="IPR019239">
    <property type="entry name" value="VapB_antitoxin"/>
</dbReference>
<gene>
    <name evidence="1" type="ORF">WDU99_15285</name>
</gene>
<dbReference type="Pfam" id="PF09957">
    <property type="entry name" value="VapB_antitoxin"/>
    <property type="match status" value="1"/>
</dbReference>
<dbReference type="RefSeq" id="WP_337333321.1">
    <property type="nucleotide sequence ID" value="NZ_JBBDGM010000016.1"/>
</dbReference>
<dbReference type="Proteomes" id="UP001371224">
    <property type="component" value="Unassembled WGS sequence"/>
</dbReference>
<accession>A0ABU8LEC4</accession>
<sequence>MTKTLIDVDDDLLARVMKLTGATTKKAAVNEALAQAARRGEALGYIDLLRAGVAIELDDATVIDGAQR</sequence>
<comment type="caution">
    <text evidence="1">The sequence shown here is derived from an EMBL/GenBank/DDBJ whole genome shotgun (WGS) entry which is preliminary data.</text>
</comment>
<evidence type="ECO:0000313" key="1">
    <source>
        <dbReference type="EMBL" id="MEJ1089677.1"/>
    </source>
</evidence>
<name>A0ABU8LEC4_9MICO</name>
<keyword evidence="2" id="KW-1185">Reference proteome</keyword>
<protein>
    <submittedName>
        <fullName evidence="1">Type II toxin-antitoxin system VapB family antitoxin</fullName>
    </submittedName>
</protein>
<proteinExistence type="predicted"/>
<reference evidence="1 2" key="1">
    <citation type="submission" date="2024-02" db="EMBL/GenBank/DDBJ databases">
        <authorList>
            <person name="Saticioglu I.B."/>
        </authorList>
    </citation>
    <scope>NUCLEOTIDE SEQUENCE [LARGE SCALE GENOMIC DNA]</scope>
    <source>
        <strain evidence="1 2">Mu-80</strain>
    </source>
</reference>
<dbReference type="EMBL" id="JBBDGM010000016">
    <property type="protein sequence ID" value="MEJ1089677.1"/>
    <property type="molecule type" value="Genomic_DNA"/>
</dbReference>
<organism evidence="1 2">
    <name type="scientific">Microbacterium bandirmense</name>
    <dbReference type="NCBI Taxonomy" id="3122050"/>
    <lineage>
        <taxon>Bacteria</taxon>
        <taxon>Bacillati</taxon>
        <taxon>Actinomycetota</taxon>
        <taxon>Actinomycetes</taxon>
        <taxon>Micrococcales</taxon>
        <taxon>Microbacteriaceae</taxon>
        <taxon>Microbacterium</taxon>
    </lineage>
</organism>
<evidence type="ECO:0000313" key="2">
    <source>
        <dbReference type="Proteomes" id="UP001371224"/>
    </source>
</evidence>